<proteinExistence type="inferred from homology"/>
<organism evidence="4 5">
    <name type="scientific">Saccharopolyspora phatthalungensis</name>
    <dbReference type="NCBI Taxonomy" id="664693"/>
    <lineage>
        <taxon>Bacteria</taxon>
        <taxon>Bacillati</taxon>
        <taxon>Actinomycetota</taxon>
        <taxon>Actinomycetes</taxon>
        <taxon>Pseudonocardiales</taxon>
        <taxon>Pseudonocardiaceae</taxon>
        <taxon>Saccharopolyspora</taxon>
    </lineage>
</organism>
<evidence type="ECO:0000259" key="3">
    <source>
        <dbReference type="Pfam" id="PF19305"/>
    </source>
</evidence>
<keyword evidence="5" id="KW-1185">Reference proteome</keyword>
<dbReference type="SUPFAM" id="SSF103378">
    <property type="entry name" value="2-methylcitrate dehydratase PrpD"/>
    <property type="match status" value="1"/>
</dbReference>
<dbReference type="Pfam" id="PF19305">
    <property type="entry name" value="MmgE_PrpD_C"/>
    <property type="match status" value="1"/>
</dbReference>
<dbReference type="InterPro" id="IPR045336">
    <property type="entry name" value="MmgE_PrpD_N"/>
</dbReference>
<evidence type="ECO:0000259" key="2">
    <source>
        <dbReference type="Pfam" id="PF03972"/>
    </source>
</evidence>
<feature type="domain" description="MmgE/PrpD C-terminal" evidence="3">
    <location>
        <begin position="266"/>
        <end position="387"/>
    </location>
</feature>
<dbReference type="PANTHER" id="PTHR16943:SF8">
    <property type="entry name" value="2-METHYLCITRATE DEHYDRATASE"/>
    <property type="match status" value="1"/>
</dbReference>
<dbReference type="InterPro" id="IPR045337">
    <property type="entry name" value="MmgE_PrpD_C"/>
</dbReference>
<dbReference type="InterPro" id="IPR042183">
    <property type="entry name" value="MmgE/PrpD_sf_1"/>
</dbReference>
<dbReference type="Pfam" id="PF03972">
    <property type="entry name" value="MmgE_PrpD_N"/>
    <property type="match status" value="1"/>
</dbReference>
<evidence type="ECO:0000313" key="5">
    <source>
        <dbReference type="Proteomes" id="UP000584374"/>
    </source>
</evidence>
<dbReference type="Gene3D" id="1.10.4100.10">
    <property type="entry name" value="2-methylcitrate dehydratase PrpD"/>
    <property type="match status" value="1"/>
</dbReference>
<evidence type="ECO:0000256" key="1">
    <source>
        <dbReference type="ARBA" id="ARBA00006174"/>
    </source>
</evidence>
<dbReference type="RefSeq" id="WP_184728246.1">
    <property type="nucleotide sequence ID" value="NZ_JACHIW010000001.1"/>
</dbReference>
<dbReference type="EMBL" id="JACHIW010000001">
    <property type="protein sequence ID" value="MBB5157260.1"/>
    <property type="molecule type" value="Genomic_DNA"/>
</dbReference>
<dbReference type="PANTHER" id="PTHR16943">
    <property type="entry name" value="2-METHYLCITRATE DEHYDRATASE-RELATED"/>
    <property type="match status" value="1"/>
</dbReference>
<sequence>MSTAIQRMAEFTAGLDLASVPAAVVARAQDCLLHGLVVGIAGRDIGFGETAEAAVYDGGAGGSAHLLTTGGRAGAVPAAFANSALLHARAQEDTHGTFHPGIVTIPAALAAAENAEADGATFLAGMIAGYEVATAVSDPLTELTTPPFRATGLYGPLAAAAAAARVFGLDRPKTTSALALAAAFAGGTSETFAAGTDEWHYQGGVAAANGLMAALLARQGARGSVHALEGRAGFIDSFARGAEKPGCLADRLGAEWRILDVTFKPFPVCAFNQIPALGAAKLACEEGIRAQDVVTLDLKVNEREGTYPGVGYDGPFTEVAQTLMSVSFGVATALVHGQVDYAALQRFADPDVLSLMRRITVIPDPAQPPKSVAATATLVDGRQVRIVIDDAAKELSWSRDGVRENAQRLLPEMDLTAEQLNRLFAAVDALPNAADLSVLLAAVLPSCRPVKIHADESIPAP</sequence>
<dbReference type="GO" id="GO:0016829">
    <property type="term" value="F:lyase activity"/>
    <property type="evidence" value="ECO:0007669"/>
    <property type="project" value="InterPro"/>
</dbReference>
<dbReference type="InterPro" id="IPR036148">
    <property type="entry name" value="MmgE/PrpD_sf"/>
</dbReference>
<reference evidence="4 5" key="1">
    <citation type="submission" date="2020-08" db="EMBL/GenBank/DDBJ databases">
        <title>Sequencing the genomes of 1000 actinobacteria strains.</title>
        <authorList>
            <person name="Klenk H.-P."/>
        </authorList>
    </citation>
    <scope>NUCLEOTIDE SEQUENCE [LARGE SCALE GENOMIC DNA]</scope>
    <source>
        <strain evidence="4 5">DSM 45584</strain>
    </source>
</reference>
<gene>
    <name evidence="4" type="ORF">BJ970_004794</name>
</gene>
<feature type="domain" description="MmgE/PrpD N-terminal" evidence="2">
    <location>
        <begin position="6"/>
        <end position="243"/>
    </location>
</feature>
<accession>A0A840QBU0</accession>
<comment type="caution">
    <text evidence="4">The sequence shown here is derived from an EMBL/GenBank/DDBJ whole genome shotgun (WGS) entry which is preliminary data.</text>
</comment>
<comment type="similarity">
    <text evidence="1">Belongs to the PrpD family.</text>
</comment>
<protein>
    <submittedName>
        <fullName evidence="4">2-methylcitrate dehydratase PrpD</fullName>
    </submittedName>
</protein>
<dbReference type="Proteomes" id="UP000584374">
    <property type="component" value="Unassembled WGS sequence"/>
</dbReference>
<evidence type="ECO:0000313" key="4">
    <source>
        <dbReference type="EMBL" id="MBB5157260.1"/>
    </source>
</evidence>
<name>A0A840QBU0_9PSEU</name>
<dbReference type="InterPro" id="IPR005656">
    <property type="entry name" value="MmgE_PrpD"/>
</dbReference>
<dbReference type="AlphaFoldDB" id="A0A840QBU0"/>